<dbReference type="Gene3D" id="1.10.260.40">
    <property type="entry name" value="lambda repressor-like DNA-binding domains"/>
    <property type="match status" value="1"/>
</dbReference>
<dbReference type="OrthoDB" id="3288254at2"/>
<dbReference type="InterPro" id="IPR010982">
    <property type="entry name" value="Lambda_DNA-bd_dom_sf"/>
</dbReference>
<dbReference type="CDD" id="cd00093">
    <property type="entry name" value="HTH_XRE"/>
    <property type="match status" value="1"/>
</dbReference>
<dbReference type="Pfam" id="PF13560">
    <property type="entry name" value="HTH_31"/>
    <property type="match status" value="1"/>
</dbReference>
<reference evidence="2 3" key="1">
    <citation type="journal article" date="2014" name="J. Biotechnol.">
        <title>Complete genome sequence of the actinobacterium Actinoplanes friuliensis HAG 010964, producer of the lipopeptide antibiotic friulimycin.</title>
        <authorList>
            <person name="Ruckert C."/>
            <person name="Szczepanowski R."/>
            <person name="Albersmeier A."/>
            <person name="Goesmann A."/>
            <person name="Fischer N."/>
            <person name="Steinkamper A."/>
            <person name="Puhler A."/>
            <person name="Biener R."/>
            <person name="Schwartz D."/>
            <person name="Kalinowski J."/>
        </authorList>
    </citation>
    <scope>NUCLEOTIDE SEQUENCE [LARGE SCALE GENOMIC DNA]</scope>
    <source>
        <strain evidence="2 3">DSM 7358</strain>
    </source>
</reference>
<dbReference type="HOGENOM" id="CLU_055817_1_1_11"/>
<dbReference type="KEGG" id="afs:AFR_02020"/>
<organism evidence="2 3">
    <name type="scientific">Actinoplanes friuliensis DSM 7358</name>
    <dbReference type="NCBI Taxonomy" id="1246995"/>
    <lineage>
        <taxon>Bacteria</taxon>
        <taxon>Bacillati</taxon>
        <taxon>Actinomycetota</taxon>
        <taxon>Actinomycetes</taxon>
        <taxon>Micromonosporales</taxon>
        <taxon>Micromonosporaceae</taxon>
        <taxon>Actinoplanes</taxon>
    </lineage>
</organism>
<keyword evidence="3" id="KW-1185">Reference proteome</keyword>
<dbReference type="PROSITE" id="PS50943">
    <property type="entry name" value="HTH_CROC1"/>
    <property type="match status" value="1"/>
</dbReference>
<dbReference type="InterPro" id="IPR001387">
    <property type="entry name" value="Cro/C1-type_HTH"/>
</dbReference>
<sequence>MAEGDSPTVARRRVRIVLREARERAGLTQLEVAEEMEWSLSKVIRIENGDVAIAPNDLRPLLAYLGVKDRALIAEMLASAKIARTRQTQRQVWYQSPEFREHLTDGTRRLIEYEAEAASIHSYSVFHIPGPLQIPSYSEALMNMWRDEMSEEQRKVGLDARRRRHDAVVERVGSLRFTALLDESVFMRAVGGPRIFADQLQEILRLEQQKLVSIRMFPFSADAALSYNAGFDILFIGTDNDLSNAVMYRETGTSDEIVEDRATTERHHLRYQKLWDAALTEVETLQFVKQRIRDLTR</sequence>
<dbReference type="Pfam" id="PF19054">
    <property type="entry name" value="DUF5753"/>
    <property type="match status" value="1"/>
</dbReference>
<dbReference type="PATRIC" id="fig|1246995.3.peg.409"/>
<feature type="domain" description="HTH cro/C1-type" evidence="1">
    <location>
        <begin position="18"/>
        <end position="72"/>
    </location>
</feature>
<evidence type="ECO:0000313" key="3">
    <source>
        <dbReference type="Proteomes" id="UP000017746"/>
    </source>
</evidence>
<accession>U5VP18</accession>
<dbReference type="SMART" id="SM00530">
    <property type="entry name" value="HTH_XRE"/>
    <property type="match status" value="1"/>
</dbReference>
<dbReference type="STRING" id="1246995.AFR_02020"/>
<protein>
    <submittedName>
        <fullName evidence="2">Helix-turn-helix domain-containing protein</fullName>
    </submittedName>
</protein>
<dbReference type="AlphaFoldDB" id="U5VP18"/>
<proteinExistence type="predicted"/>
<dbReference type="eggNOG" id="COG1426">
    <property type="taxonomic scope" value="Bacteria"/>
</dbReference>
<name>U5VP18_9ACTN</name>
<dbReference type="EMBL" id="CP006272">
    <property type="protein sequence ID" value="AGZ38693.1"/>
    <property type="molecule type" value="Genomic_DNA"/>
</dbReference>
<dbReference type="InterPro" id="IPR043917">
    <property type="entry name" value="DUF5753"/>
</dbReference>
<evidence type="ECO:0000259" key="1">
    <source>
        <dbReference type="PROSITE" id="PS50943"/>
    </source>
</evidence>
<dbReference type="RefSeq" id="WP_023357636.1">
    <property type="nucleotide sequence ID" value="NC_022657.1"/>
</dbReference>
<gene>
    <name evidence="2" type="ORF">AFR_02020</name>
</gene>
<dbReference type="GO" id="GO:0003677">
    <property type="term" value="F:DNA binding"/>
    <property type="evidence" value="ECO:0007669"/>
    <property type="project" value="InterPro"/>
</dbReference>
<evidence type="ECO:0000313" key="2">
    <source>
        <dbReference type="EMBL" id="AGZ38693.1"/>
    </source>
</evidence>
<dbReference type="SUPFAM" id="SSF47413">
    <property type="entry name" value="lambda repressor-like DNA-binding domains"/>
    <property type="match status" value="1"/>
</dbReference>
<dbReference type="Proteomes" id="UP000017746">
    <property type="component" value="Chromosome"/>
</dbReference>